<dbReference type="CDD" id="cd00200">
    <property type="entry name" value="WD40"/>
    <property type="match status" value="2"/>
</dbReference>
<dbReference type="InterPro" id="IPR027417">
    <property type="entry name" value="P-loop_NTPase"/>
</dbReference>
<dbReference type="InterPro" id="IPR001680">
    <property type="entry name" value="WD40_rpt"/>
</dbReference>
<dbReference type="Pfam" id="PF05729">
    <property type="entry name" value="NACHT"/>
    <property type="match status" value="1"/>
</dbReference>
<gene>
    <name evidence="1" type="ORF">MCB1EB_0384</name>
</gene>
<dbReference type="InterPro" id="IPR011044">
    <property type="entry name" value="Quino_amine_DH_bsu"/>
</dbReference>
<dbReference type="InterPro" id="IPR019775">
    <property type="entry name" value="WD40_repeat_CS"/>
</dbReference>
<keyword evidence="2" id="KW-1185">Reference proteome</keyword>
<dbReference type="AlphaFoldDB" id="A0A2Z6ET23"/>
<dbReference type="KEGG" id="mcys:MCB1EB_0384"/>
<dbReference type="PROSITE" id="PS00678">
    <property type="entry name" value="WD_REPEATS_1"/>
    <property type="match status" value="1"/>
</dbReference>
<dbReference type="Pfam" id="PF00805">
    <property type="entry name" value="Pentapeptide"/>
    <property type="match status" value="1"/>
</dbReference>
<accession>A0A2Z6ET23</accession>
<dbReference type="RefSeq" id="WP_052393826.1">
    <property type="nucleotide sequence ID" value="NZ_AP018150.1"/>
</dbReference>
<dbReference type="SUPFAM" id="SSF141571">
    <property type="entry name" value="Pentapeptide repeat-like"/>
    <property type="match status" value="1"/>
</dbReference>
<protein>
    <submittedName>
        <fullName evidence="1">HNWD1 protein</fullName>
    </submittedName>
</protein>
<evidence type="ECO:0000313" key="2">
    <source>
        <dbReference type="Proteomes" id="UP000282597"/>
    </source>
</evidence>
<dbReference type="PANTHER" id="PTHR44129">
    <property type="entry name" value="WD REPEAT-CONTAINING PROTEIN POP1"/>
    <property type="match status" value="1"/>
</dbReference>
<dbReference type="Gene3D" id="2.160.20.80">
    <property type="entry name" value="E3 ubiquitin-protein ligase SopA"/>
    <property type="match status" value="1"/>
</dbReference>
<dbReference type="InterPro" id="IPR007111">
    <property type="entry name" value="NACHT_NTPase"/>
</dbReference>
<dbReference type="EMBL" id="AP018150">
    <property type="protein sequence ID" value="BBE08545.1"/>
    <property type="molecule type" value="Genomic_DNA"/>
</dbReference>
<dbReference type="SUPFAM" id="SSF50969">
    <property type="entry name" value="YVTN repeat-like/Quinoprotein amine dehydrogenase"/>
    <property type="match status" value="1"/>
</dbReference>
<dbReference type="PROSITE" id="PS50082">
    <property type="entry name" value="WD_REPEATS_2"/>
    <property type="match status" value="11"/>
</dbReference>
<dbReference type="PROSITE" id="PS50294">
    <property type="entry name" value="WD_REPEATS_REGION"/>
    <property type="match status" value="10"/>
</dbReference>
<dbReference type="InterPro" id="IPR036322">
    <property type="entry name" value="WD40_repeat_dom_sf"/>
</dbReference>
<reference evidence="1 2" key="1">
    <citation type="journal article" date="2018" name="Microbes Environ.">
        <title>Comparative Genomic Insights into Endofungal Lifestyles of Two Bacterial Endosymbionts, Mycoavidus cysteinexigens and Burkholderia rhizoxinica.</title>
        <authorList>
            <person name="Sharmin D."/>
            <person name="Guo Y."/>
            <person name="Nishizawa T."/>
            <person name="Ohshima S."/>
            <person name="Sato Y."/>
            <person name="Takashima Y."/>
            <person name="Narisawa K."/>
            <person name="Ohta H."/>
        </authorList>
    </citation>
    <scope>NUCLEOTIDE SEQUENCE [LARGE SCALE GENOMIC DNA]</scope>
    <source>
        <strain evidence="1 2">B1-EB</strain>
    </source>
</reference>
<proteinExistence type="predicted"/>
<organism evidence="1 2">
    <name type="scientific">Mycoavidus cysteinexigens</name>
    <dbReference type="NCBI Taxonomy" id="1553431"/>
    <lineage>
        <taxon>Bacteria</taxon>
        <taxon>Pseudomonadati</taxon>
        <taxon>Pseudomonadota</taxon>
        <taxon>Betaproteobacteria</taxon>
        <taxon>Burkholderiales</taxon>
        <taxon>Burkholderiaceae</taxon>
        <taxon>Mycoavidus</taxon>
    </lineage>
</organism>
<dbReference type="SUPFAM" id="SSF52540">
    <property type="entry name" value="P-loop containing nucleoside triphosphate hydrolases"/>
    <property type="match status" value="1"/>
</dbReference>
<dbReference type="InterPro" id="IPR015943">
    <property type="entry name" value="WD40/YVTN_repeat-like_dom_sf"/>
</dbReference>
<dbReference type="SMART" id="SM00320">
    <property type="entry name" value="WD40"/>
    <property type="match status" value="13"/>
</dbReference>
<dbReference type="Gene3D" id="3.40.50.300">
    <property type="entry name" value="P-loop containing nucleotide triphosphate hydrolases"/>
    <property type="match status" value="1"/>
</dbReference>
<dbReference type="SUPFAM" id="SSF50978">
    <property type="entry name" value="WD40 repeat-like"/>
    <property type="match status" value="2"/>
</dbReference>
<dbReference type="Gene3D" id="2.130.10.10">
    <property type="entry name" value="YVTN repeat-like/Quinoprotein amine dehydrogenase"/>
    <property type="match status" value="4"/>
</dbReference>
<dbReference type="InterPro" id="IPR050349">
    <property type="entry name" value="WD_LIS1/nudF_dynein_reg"/>
</dbReference>
<dbReference type="PRINTS" id="PR00320">
    <property type="entry name" value="GPROTEINBRPT"/>
</dbReference>
<dbReference type="Pfam" id="PF00400">
    <property type="entry name" value="WD40"/>
    <property type="match status" value="13"/>
</dbReference>
<evidence type="ECO:0000313" key="1">
    <source>
        <dbReference type="EMBL" id="BBE08545.1"/>
    </source>
</evidence>
<name>A0A2Z6ET23_9BURK</name>
<dbReference type="InterPro" id="IPR020472">
    <property type="entry name" value="WD40_PAC1"/>
</dbReference>
<dbReference type="InterPro" id="IPR001646">
    <property type="entry name" value="5peptide_repeat"/>
</dbReference>
<dbReference type="Proteomes" id="UP000282597">
    <property type="component" value="Chromosome"/>
</dbReference>
<sequence length="1269" mass="142403">MFPISEARSVTQNSYGLINISVYGAHNESTVNFDARALDPKVVEALMQSFEKSQENQRKALQPILEPLAKLGVDADRFKQTYKSHLERSGEVDVLSMYVPVQGIKKGQQGEETVELEAELERFFASEATVFLLQGVAGTGKSTFNRHLALKKLEDYQRLSQTQNDPPLVFFIELRSIENPNKQVIEQFLQGQGFASEQIELLRTHLHQRCIFIFDGYDEIKERNRNFYDLNELWQWEKAKFVITSRPEYLDTNYQAYFRPKKAAPDALWEARMAPFSAQQRSNYIENYVNKSNPPWTVEQYEQAFNELTTLSKELERPVVLRMLLQILPELGEMNPNQKALTLGAIYEHYFQKWWGNWQTRLGAIALTPNEEEAKQELSECEGGFIQQGFTYIESCAVELTKAGLTSAQDHPNFKKRNREVHEVFFTGGARTRLLRFNAPFQMKQKQHYEFSHKSMQEYLVARAICAPDFEAIEPHPEDVLNQLSLVKEPVILDFLVERVKGKPQFKAYLHAWIEASKDSNAVNLGAANAMTVLVRAWVQFWKMNLNGIRIPGADLSHGVFDSAQLQRADLKGVRAYSAWFRGADMSDANLAGIEFGEKPALEMDSAVWACCYSLDNCWLAVGTRGGDIYLYDTQALEPSYTLKRPLTGSRRWINGIAFSPNSQWMVSGSGDGLVKLWSVSTGQLERKFNGHSDEVLSVEFSPDGQLLASGSVDKSVKLWSINTGTLQYTFEGHNAMVQSIVFSPDGQRLVSGSKDQTIKLWAVRMPKLECTLEFGEIVLGVSLSSDGKWLASGGVDSTVKLWTLSSTGAQLHQTLKHDGIVKCVLISSESKWLVTGAFDNKVRLWKLVSTGALLHQTFEWHSDKVMCISMSSDRRWIVSGSDDKTVKFWRVTGTEWRGHSPRDGHSDLVSSMSISSDSKWLATGSWDKTVKLWALSSTGAQLHQTFNDHGDSVRSVLISPDGKWLASGSEDKTVKLWELISTGTRLHQTLDAHSDGVSSISISPDNKWLATGGWDGIIKLWTLSSAGAQLHQTLNEHRDLVRSMSFSPDGRWLASGSKDKTAKLWMLSKTGLRLYQTLVGHSGPVWSLSISSDSKWLATGSWDGTVKLWGLDKIGAQLCQTFGGRHREALEDGVARRNGVLSVSISPDNKWLAYGGWNKKVELQSLDTAEYQVITRGFVGSIFSIIWQKTDGGLTRILIGGESVLRIFQLERKVNYWAASLVWTSHQNQLSVTDLLLRGVQGLSSENIHLLIQKGATQVSEPTSAPKA</sequence>